<keyword evidence="2" id="KW-0812">Transmembrane</keyword>
<name>A0ABD6CTD8_9EURY</name>
<accession>A0ABD6CTD8</accession>
<proteinExistence type="predicted"/>
<feature type="transmembrane region" description="Helical" evidence="2">
    <location>
        <begin position="12"/>
        <end position="35"/>
    </location>
</feature>
<comment type="caution">
    <text evidence="3">The sequence shown here is derived from an EMBL/GenBank/DDBJ whole genome shotgun (WGS) entry which is preliminary data.</text>
</comment>
<reference evidence="3 4" key="1">
    <citation type="journal article" date="2019" name="Int. J. Syst. Evol. Microbiol.">
        <title>The Global Catalogue of Microorganisms (GCM) 10K type strain sequencing project: providing services to taxonomists for standard genome sequencing and annotation.</title>
        <authorList>
            <consortium name="The Broad Institute Genomics Platform"/>
            <consortium name="The Broad Institute Genome Sequencing Center for Infectious Disease"/>
            <person name="Wu L."/>
            <person name="Ma J."/>
        </authorList>
    </citation>
    <scope>NUCLEOTIDE SEQUENCE [LARGE SCALE GENOMIC DNA]</scope>
    <source>
        <strain evidence="3 4">CGMCC 1.12121</strain>
    </source>
</reference>
<evidence type="ECO:0000313" key="3">
    <source>
        <dbReference type="EMBL" id="MFD1601092.1"/>
    </source>
</evidence>
<gene>
    <name evidence="3" type="ORF">ACFSBX_19345</name>
</gene>
<dbReference type="RefSeq" id="WP_256422101.1">
    <property type="nucleotide sequence ID" value="NZ_JANHDI010000010.1"/>
</dbReference>
<protein>
    <submittedName>
        <fullName evidence="3">Uncharacterized protein</fullName>
    </submittedName>
</protein>
<keyword evidence="4" id="KW-1185">Reference proteome</keyword>
<dbReference type="EMBL" id="JBHUDK010000035">
    <property type="protein sequence ID" value="MFD1601092.1"/>
    <property type="molecule type" value="Genomic_DNA"/>
</dbReference>
<evidence type="ECO:0000256" key="1">
    <source>
        <dbReference type="SAM" id="Coils"/>
    </source>
</evidence>
<feature type="coiled-coil region" evidence="1">
    <location>
        <begin position="38"/>
        <end position="72"/>
    </location>
</feature>
<keyword evidence="2" id="KW-0472">Membrane</keyword>
<evidence type="ECO:0000256" key="2">
    <source>
        <dbReference type="SAM" id="Phobius"/>
    </source>
</evidence>
<keyword evidence="1" id="KW-0175">Coiled coil</keyword>
<sequence length="77" mass="8932">MTPWGTELRIDYPLLGYSLTFVGLVTDWGIVYLVYREISQIRDEVEQTKYEIEDARSELEDTRSIAEGAEEKAQTWG</sequence>
<dbReference type="Proteomes" id="UP001597085">
    <property type="component" value="Unassembled WGS sequence"/>
</dbReference>
<dbReference type="AlphaFoldDB" id="A0ABD6CTD8"/>
<organism evidence="3 4">
    <name type="scientific">Halobellus rarus</name>
    <dbReference type="NCBI Taxonomy" id="1126237"/>
    <lineage>
        <taxon>Archaea</taxon>
        <taxon>Methanobacteriati</taxon>
        <taxon>Methanobacteriota</taxon>
        <taxon>Stenosarchaea group</taxon>
        <taxon>Halobacteria</taxon>
        <taxon>Halobacteriales</taxon>
        <taxon>Haloferacaceae</taxon>
        <taxon>Halobellus</taxon>
    </lineage>
</organism>
<keyword evidence="2" id="KW-1133">Transmembrane helix</keyword>
<evidence type="ECO:0000313" key="4">
    <source>
        <dbReference type="Proteomes" id="UP001597085"/>
    </source>
</evidence>